<evidence type="ECO:0000256" key="1">
    <source>
        <dbReference type="ARBA" id="ARBA00022737"/>
    </source>
</evidence>
<dbReference type="SMART" id="SM00671">
    <property type="entry name" value="SEL1"/>
    <property type="match status" value="2"/>
</dbReference>
<dbReference type="AlphaFoldDB" id="A0A1H8EUN3"/>
<dbReference type="Proteomes" id="UP000183898">
    <property type="component" value="Unassembled WGS sequence"/>
</dbReference>
<keyword evidence="1" id="KW-0677">Repeat</keyword>
<organism evidence="3 4">
    <name type="scientific">Nitrosospira multiformis</name>
    <dbReference type="NCBI Taxonomy" id="1231"/>
    <lineage>
        <taxon>Bacteria</taxon>
        <taxon>Pseudomonadati</taxon>
        <taxon>Pseudomonadota</taxon>
        <taxon>Betaproteobacteria</taxon>
        <taxon>Nitrosomonadales</taxon>
        <taxon>Nitrosomonadaceae</taxon>
        <taxon>Nitrosospira</taxon>
    </lineage>
</organism>
<reference evidence="3 4" key="1">
    <citation type="submission" date="2016-10" db="EMBL/GenBank/DDBJ databases">
        <authorList>
            <person name="de Groot N.N."/>
        </authorList>
    </citation>
    <scope>NUCLEOTIDE SEQUENCE [LARGE SCALE GENOMIC DNA]</scope>
    <source>
        <strain evidence="3 4">Nl18</strain>
    </source>
</reference>
<dbReference type="Gene3D" id="1.25.40.10">
    <property type="entry name" value="Tetratricopeptide repeat domain"/>
    <property type="match status" value="1"/>
</dbReference>
<dbReference type="InterPro" id="IPR006597">
    <property type="entry name" value="Sel1-like"/>
</dbReference>
<sequence length="283" mass="31537">MLNHRIIAKRARASHSLFVSLTIALLSLTGCATPIPRHSLQTQAQTLDQARAQAIAQDQAYAQGIVKAQAQGQAQVQSLAQKYYQRGFKYETGTCAPKNIEEARRWYQISAQLGNPSAKIGLARLDQVQVQGEVTQNKPAASPKLQNVSPAYVDKTQHDKKTETVQGAENYLLGVRYESGIGVPKSIEEAKKYFRLSAGQGNALAKVRLQELGEEVIKDNDPASPLAKFKSLEKNIGQTIQVLADNTGRELERIQQEAFYEVQRKEAERREEDRRYEQECGDP</sequence>
<dbReference type="PROSITE" id="PS51257">
    <property type="entry name" value="PROKAR_LIPOPROTEIN"/>
    <property type="match status" value="1"/>
</dbReference>
<dbReference type="SUPFAM" id="SSF81901">
    <property type="entry name" value="HCP-like"/>
    <property type="match status" value="1"/>
</dbReference>
<dbReference type="PANTHER" id="PTHR46430">
    <property type="entry name" value="PROTEIN SKT5-RELATED"/>
    <property type="match status" value="1"/>
</dbReference>
<dbReference type="InterPro" id="IPR051726">
    <property type="entry name" value="Chitin_Synth_Reg"/>
</dbReference>
<gene>
    <name evidence="3" type="ORF">SAMN05216404_103150</name>
</gene>
<protein>
    <submittedName>
        <fullName evidence="3">Sel1 repeat-containing protein</fullName>
    </submittedName>
</protein>
<evidence type="ECO:0000256" key="2">
    <source>
        <dbReference type="SAM" id="MobiDB-lite"/>
    </source>
</evidence>
<name>A0A1H8EUN3_9PROT</name>
<evidence type="ECO:0000313" key="4">
    <source>
        <dbReference type="Proteomes" id="UP000183898"/>
    </source>
</evidence>
<dbReference type="InterPro" id="IPR011990">
    <property type="entry name" value="TPR-like_helical_dom_sf"/>
</dbReference>
<dbReference type="EMBL" id="FOCT01000003">
    <property type="protein sequence ID" value="SEN23086.1"/>
    <property type="molecule type" value="Genomic_DNA"/>
</dbReference>
<dbReference type="RefSeq" id="WP_074744817.1">
    <property type="nucleotide sequence ID" value="NZ_FOCT01000003.1"/>
</dbReference>
<feature type="region of interest" description="Disordered" evidence="2">
    <location>
        <begin position="264"/>
        <end position="283"/>
    </location>
</feature>
<evidence type="ECO:0000313" key="3">
    <source>
        <dbReference type="EMBL" id="SEN23086.1"/>
    </source>
</evidence>
<accession>A0A1H8EUN3</accession>
<proteinExistence type="predicted"/>
<dbReference type="Pfam" id="PF08238">
    <property type="entry name" value="Sel1"/>
    <property type="match status" value="2"/>
</dbReference>